<accession>A0AAV4BXJ9</accession>
<sequence length="86" mass="9933">MEFHSHILNEYPSPFGNKRSSYSFDARPTVSIARPTVSTLAQQFRRSSYSFDARPTVSIARPTVSTLVLQFRSKKIKHCLKFRRPT</sequence>
<protein>
    <submittedName>
        <fullName evidence="1">Uncharacterized protein</fullName>
    </submittedName>
</protein>
<gene>
    <name evidence="1" type="ORF">PoB_005164000</name>
</gene>
<evidence type="ECO:0000313" key="2">
    <source>
        <dbReference type="Proteomes" id="UP000735302"/>
    </source>
</evidence>
<dbReference type="AlphaFoldDB" id="A0AAV4BXJ9"/>
<reference evidence="1 2" key="1">
    <citation type="journal article" date="2021" name="Elife">
        <title>Chloroplast acquisition without the gene transfer in kleptoplastic sea slugs, Plakobranchus ocellatus.</title>
        <authorList>
            <person name="Maeda T."/>
            <person name="Takahashi S."/>
            <person name="Yoshida T."/>
            <person name="Shimamura S."/>
            <person name="Takaki Y."/>
            <person name="Nagai Y."/>
            <person name="Toyoda A."/>
            <person name="Suzuki Y."/>
            <person name="Arimoto A."/>
            <person name="Ishii H."/>
            <person name="Satoh N."/>
            <person name="Nishiyama T."/>
            <person name="Hasebe M."/>
            <person name="Maruyama T."/>
            <person name="Minagawa J."/>
            <person name="Obokata J."/>
            <person name="Shigenobu S."/>
        </authorList>
    </citation>
    <scope>NUCLEOTIDE SEQUENCE [LARGE SCALE GENOMIC DNA]</scope>
</reference>
<name>A0AAV4BXJ9_9GAST</name>
<evidence type="ECO:0000313" key="1">
    <source>
        <dbReference type="EMBL" id="GFO25135.1"/>
    </source>
</evidence>
<dbReference type="EMBL" id="BLXT01005709">
    <property type="protein sequence ID" value="GFO25135.1"/>
    <property type="molecule type" value="Genomic_DNA"/>
</dbReference>
<organism evidence="1 2">
    <name type="scientific">Plakobranchus ocellatus</name>
    <dbReference type="NCBI Taxonomy" id="259542"/>
    <lineage>
        <taxon>Eukaryota</taxon>
        <taxon>Metazoa</taxon>
        <taxon>Spiralia</taxon>
        <taxon>Lophotrochozoa</taxon>
        <taxon>Mollusca</taxon>
        <taxon>Gastropoda</taxon>
        <taxon>Heterobranchia</taxon>
        <taxon>Euthyneura</taxon>
        <taxon>Panpulmonata</taxon>
        <taxon>Sacoglossa</taxon>
        <taxon>Placobranchoidea</taxon>
        <taxon>Plakobranchidae</taxon>
        <taxon>Plakobranchus</taxon>
    </lineage>
</organism>
<dbReference type="Proteomes" id="UP000735302">
    <property type="component" value="Unassembled WGS sequence"/>
</dbReference>
<proteinExistence type="predicted"/>
<comment type="caution">
    <text evidence="1">The sequence shown here is derived from an EMBL/GenBank/DDBJ whole genome shotgun (WGS) entry which is preliminary data.</text>
</comment>
<keyword evidence="2" id="KW-1185">Reference proteome</keyword>